<dbReference type="Pfam" id="PF13837">
    <property type="entry name" value="Myb_DNA-bind_4"/>
    <property type="match status" value="1"/>
</dbReference>
<dbReference type="Proteomes" id="UP000504618">
    <property type="component" value="Unplaced"/>
</dbReference>
<dbReference type="OrthoDB" id="6780173at2759"/>
<evidence type="ECO:0000313" key="3">
    <source>
        <dbReference type="Proteomes" id="UP000504618"/>
    </source>
</evidence>
<sequence length="210" mass="24251">MSTNEEKEMEEDEIEETSLTENKENFRWSHAAIMLLLEEYRLRESSMSSGKMSHKKAWDKIARVMNVKGYDVSGKQCMTRINTMKRTYKTVKDHNGRSGNNKRTWKYYDAMESLLGRKPYMEPLTTISSSGSVTSRPERPDSRGSSSSSVSTCESGEAPRKRKATDQPAIIQTLIEKRQKAEEEKAKRHKERMEMGNKMLAKLDKLLEKK</sequence>
<reference evidence="4" key="1">
    <citation type="submission" date="2025-08" db="UniProtKB">
        <authorList>
            <consortium name="RefSeq"/>
        </authorList>
    </citation>
    <scope>IDENTIFICATION</scope>
    <source>
        <tissue evidence="4">Whole body</tissue>
    </source>
</reference>
<protein>
    <submittedName>
        <fullName evidence="4">Uncharacterized protein LOC112458244</fullName>
    </submittedName>
</protein>
<feature type="compositionally biased region" description="Basic and acidic residues" evidence="1">
    <location>
        <begin position="175"/>
        <end position="210"/>
    </location>
</feature>
<gene>
    <name evidence="4" type="primary">LOC112458244</name>
</gene>
<dbReference type="InterPro" id="IPR044822">
    <property type="entry name" value="Myb_DNA-bind_4"/>
</dbReference>
<proteinExistence type="predicted"/>
<dbReference type="Gene3D" id="1.10.10.60">
    <property type="entry name" value="Homeodomain-like"/>
    <property type="match status" value="1"/>
</dbReference>
<feature type="compositionally biased region" description="Acidic residues" evidence="1">
    <location>
        <begin position="7"/>
        <end position="18"/>
    </location>
</feature>
<dbReference type="PANTHER" id="PTHR47595:SF1">
    <property type="entry name" value="MYB_SANT-LIKE DNA-BINDING DOMAIN-CONTAINING PROTEIN"/>
    <property type="match status" value="1"/>
</dbReference>
<dbReference type="PANTHER" id="PTHR47595">
    <property type="entry name" value="HEAT SHOCK 70 KDA PROTEIN 14"/>
    <property type="match status" value="1"/>
</dbReference>
<dbReference type="GeneID" id="112458244"/>
<evidence type="ECO:0000256" key="1">
    <source>
        <dbReference type="SAM" id="MobiDB-lite"/>
    </source>
</evidence>
<feature type="region of interest" description="Disordered" evidence="1">
    <location>
        <begin position="122"/>
        <end position="210"/>
    </location>
</feature>
<name>A0A6J1Q7A7_9HYME</name>
<feature type="domain" description="Myb/SANT-like DNA-binding" evidence="2">
    <location>
        <begin position="27"/>
        <end position="114"/>
    </location>
</feature>
<evidence type="ECO:0000313" key="4">
    <source>
        <dbReference type="RefSeq" id="XP_024877573.1"/>
    </source>
</evidence>
<accession>A0A6J1Q7A7</accession>
<dbReference type="RefSeq" id="XP_024877573.1">
    <property type="nucleotide sequence ID" value="XM_025021805.1"/>
</dbReference>
<keyword evidence="3" id="KW-1185">Reference proteome</keyword>
<feature type="compositionally biased region" description="Polar residues" evidence="1">
    <location>
        <begin position="125"/>
        <end position="134"/>
    </location>
</feature>
<feature type="region of interest" description="Disordered" evidence="1">
    <location>
        <begin position="1"/>
        <end position="21"/>
    </location>
</feature>
<organism evidence="3 4">
    <name type="scientific">Temnothorax curvispinosus</name>
    <dbReference type="NCBI Taxonomy" id="300111"/>
    <lineage>
        <taxon>Eukaryota</taxon>
        <taxon>Metazoa</taxon>
        <taxon>Ecdysozoa</taxon>
        <taxon>Arthropoda</taxon>
        <taxon>Hexapoda</taxon>
        <taxon>Insecta</taxon>
        <taxon>Pterygota</taxon>
        <taxon>Neoptera</taxon>
        <taxon>Endopterygota</taxon>
        <taxon>Hymenoptera</taxon>
        <taxon>Apocrita</taxon>
        <taxon>Aculeata</taxon>
        <taxon>Formicoidea</taxon>
        <taxon>Formicidae</taxon>
        <taxon>Myrmicinae</taxon>
        <taxon>Temnothorax</taxon>
    </lineage>
</organism>
<dbReference type="AlphaFoldDB" id="A0A6J1Q7A7"/>
<feature type="compositionally biased region" description="Low complexity" evidence="1">
    <location>
        <begin position="143"/>
        <end position="156"/>
    </location>
</feature>
<evidence type="ECO:0000259" key="2">
    <source>
        <dbReference type="Pfam" id="PF13837"/>
    </source>
</evidence>